<reference evidence="1 2" key="2">
    <citation type="journal article" date="2012" name="Nature">
        <title>Insights into hominid evolution from the gorilla genome sequence.</title>
        <authorList>
            <person name="Scally A."/>
            <person name="Dutheil J.Y."/>
            <person name="Hillier L.W."/>
            <person name="Jordan G.E."/>
            <person name="Goodhead I."/>
            <person name="Herrero J."/>
            <person name="Hobolth A."/>
            <person name="Lappalainen T."/>
            <person name="Mailund T."/>
            <person name="Marques-Bonet T."/>
            <person name="McCarthy S."/>
            <person name="Montgomery S.H."/>
            <person name="Schwalie P.C."/>
            <person name="Tang Y.A."/>
            <person name="Ward M.C."/>
            <person name="Xue Y."/>
            <person name="Yngvadottir B."/>
            <person name="Alkan C."/>
            <person name="Andersen L.N."/>
            <person name="Ayub Q."/>
            <person name="Ball E.V."/>
            <person name="Beal K."/>
            <person name="Bradley B.J."/>
            <person name="Chen Y."/>
            <person name="Clee C.M."/>
            <person name="Fitzgerald S."/>
            <person name="Graves T.A."/>
            <person name="Gu Y."/>
            <person name="Heath P."/>
            <person name="Heger A."/>
            <person name="Karakoc E."/>
            <person name="Kolb-Kokocinski A."/>
            <person name="Laird G.K."/>
            <person name="Lunter G."/>
            <person name="Meader S."/>
            <person name="Mort M."/>
            <person name="Mullikin J.C."/>
            <person name="Munch K."/>
            <person name="O'Connor T.D."/>
            <person name="Phillips A.D."/>
            <person name="Prado-Martinez J."/>
            <person name="Rogers A.S."/>
            <person name="Sajjadian S."/>
            <person name="Schmidt D."/>
            <person name="Shaw K."/>
            <person name="Simpson J.T."/>
            <person name="Stenson P.D."/>
            <person name="Turner D.J."/>
            <person name="Vigilant L."/>
            <person name="Vilella A.J."/>
            <person name="Whitener W."/>
            <person name="Zhu B."/>
            <person name="Cooper D.N."/>
            <person name="de Jong P."/>
            <person name="Dermitzakis E.T."/>
            <person name="Eichler E.E."/>
            <person name="Flicek P."/>
            <person name="Goldman N."/>
            <person name="Mundy N.I."/>
            <person name="Ning Z."/>
            <person name="Odom D.T."/>
            <person name="Ponting C.P."/>
            <person name="Quail M.A."/>
            <person name="Ryder O.A."/>
            <person name="Searle S.M."/>
            <person name="Warren W.C."/>
            <person name="Wilson R.K."/>
            <person name="Schierup M.H."/>
            <person name="Rogers J."/>
            <person name="Tyler-Smith C."/>
            <person name="Durbin R."/>
        </authorList>
    </citation>
    <scope>NUCLEOTIDE SEQUENCE [LARGE SCALE GENOMIC DNA]</scope>
</reference>
<evidence type="ECO:0000313" key="2">
    <source>
        <dbReference type="Proteomes" id="UP000001519"/>
    </source>
</evidence>
<reference evidence="1" key="4">
    <citation type="submission" date="2025-09" db="UniProtKB">
        <authorList>
            <consortium name="Ensembl"/>
        </authorList>
    </citation>
    <scope>IDENTIFICATION</scope>
</reference>
<dbReference type="OMA" id="AFFLEPW"/>
<name>A0A2I2ZIG0_GORGO</name>
<organism evidence="1 2">
    <name type="scientific">Gorilla gorilla gorilla</name>
    <name type="common">Western lowland gorilla</name>
    <dbReference type="NCBI Taxonomy" id="9595"/>
    <lineage>
        <taxon>Eukaryota</taxon>
        <taxon>Metazoa</taxon>
        <taxon>Chordata</taxon>
        <taxon>Craniata</taxon>
        <taxon>Vertebrata</taxon>
        <taxon>Euteleostomi</taxon>
        <taxon>Mammalia</taxon>
        <taxon>Eutheria</taxon>
        <taxon>Euarchontoglires</taxon>
        <taxon>Primates</taxon>
        <taxon>Haplorrhini</taxon>
        <taxon>Catarrhini</taxon>
        <taxon>Hominidae</taxon>
        <taxon>Gorilla</taxon>
    </lineage>
</organism>
<dbReference type="EMBL" id="CABD030121675">
    <property type="status" value="NOT_ANNOTATED_CDS"/>
    <property type="molecule type" value="Genomic_DNA"/>
</dbReference>
<dbReference type="GeneTree" id="ENSGT00910000147090"/>
<sequence>MQTRGVGPLWLEGWVMGGGDRREAWSGTRSSSAETGGGGGQIAFFLELWAPHGQLECSEQLSPWESLCRREVSRAGPVPVAHPSHGCTLDQSPNLSVPWKQGNGRATVQSGKVSPQHSCPLEPQNVTLLGNWLLQMELADGCCPRLEPPPTPPSVPCVYLWSRWQSLWQFWALYL</sequence>
<proteinExistence type="predicted"/>
<reference evidence="1" key="3">
    <citation type="submission" date="2025-08" db="UniProtKB">
        <authorList>
            <consortium name="Ensembl"/>
        </authorList>
    </citation>
    <scope>IDENTIFICATION</scope>
</reference>
<dbReference type="InParanoid" id="A0A2I2ZIG0"/>
<evidence type="ECO:0000313" key="1">
    <source>
        <dbReference type="Ensembl" id="ENSGGOP00000047025.1"/>
    </source>
</evidence>
<keyword evidence="2" id="KW-1185">Reference proteome</keyword>
<dbReference type="Bgee" id="ENSGGOG00000041855">
    <property type="expression patterns" value="Expressed in cerebellum and 1 other cell type or tissue"/>
</dbReference>
<protein>
    <submittedName>
        <fullName evidence="1">Uncharacterized protein</fullName>
    </submittedName>
</protein>
<dbReference type="Ensembl" id="ENSGGOT00000050584.1">
    <property type="protein sequence ID" value="ENSGGOP00000047025.1"/>
    <property type="gene ID" value="ENSGGOG00000041855.1"/>
</dbReference>
<dbReference type="Proteomes" id="UP000001519">
    <property type="component" value="Chromosome 22"/>
</dbReference>
<accession>A0A2I2ZIG0</accession>
<dbReference type="AlphaFoldDB" id="A0A2I2ZIG0"/>
<reference evidence="2" key="1">
    <citation type="submission" date="2011-05" db="EMBL/GenBank/DDBJ databases">
        <title>Insights into the evolution of the great apes provided by the gorilla genome.</title>
        <authorList>
            <person name="Scally A."/>
        </authorList>
    </citation>
    <scope>NUCLEOTIDE SEQUENCE [LARGE SCALE GENOMIC DNA]</scope>
</reference>